<reference evidence="1" key="1">
    <citation type="submission" date="2018-05" db="EMBL/GenBank/DDBJ databases">
        <authorList>
            <person name="Lanie J.A."/>
            <person name="Ng W.-L."/>
            <person name="Kazmierczak K.M."/>
            <person name="Andrzejewski T.M."/>
            <person name="Davidsen T.M."/>
            <person name="Wayne K.J."/>
            <person name="Tettelin H."/>
            <person name="Glass J.I."/>
            <person name="Rusch D."/>
            <person name="Podicherti R."/>
            <person name="Tsui H.-C.T."/>
            <person name="Winkler M.E."/>
        </authorList>
    </citation>
    <scope>NUCLEOTIDE SEQUENCE</scope>
</reference>
<sequence>MPDETTAKHSITEGLIEKAILEINPHFVKG</sequence>
<dbReference type="AlphaFoldDB" id="A0A382QU05"/>
<proteinExistence type="predicted"/>
<accession>A0A382QU05</accession>
<evidence type="ECO:0000313" key="1">
    <source>
        <dbReference type="EMBL" id="SVC87811.1"/>
    </source>
</evidence>
<protein>
    <submittedName>
        <fullName evidence="1">Uncharacterized protein</fullName>
    </submittedName>
</protein>
<name>A0A382QU05_9ZZZZ</name>
<gene>
    <name evidence="1" type="ORF">METZ01_LOCUS340665</name>
</gene>
<organism evidence="1">
    <name type="scientific">marine metagenome</name>
    <dbReference type="NCBI Taxonomy" id="408172"/>
    <lineage>
        <taxon>unclassified sequences</taxon>
        <taxon>metagenomes</taxon>
        <taxon>ecological metagenomes</taxon>
    </lineage>
</organism>
<dbReference type="EMBL" id="UINC01116224">
    <property type="protein sequence ID" value="SVC87811.1"/>
    <property type="molecule type" value="Genomic_DNA"/>
</dbReference>